<feature type="compositionally biased region" description="Basic and acidic residues" evidence="1">
    <location>
        <begin position="83"/>
        <end position="98"/>
    </location>
</feature>
<proteinExistence type="predicted"/>
<name>A0ABV0J5E3_9CYAN</name>
<evidence type="ECO:0000256" key="1">
    <source>
        <dbReference type="SAM" id="MobiDB-lite"/>
    </source>
</evidence>
<feature type="region of interest" description="Disordered" evidence="1">
    <location>
        <begin position="83"/>
        <end position="117"/>
    </location>
</feature>
<sequence>MKLNANVALTLVLLTLMFGAGLVSAAWGFALGRQALRGITQPDVRPTSKLVGRDKNKPLRREEVMILKEEDILKRVKGRIEGKDKAEDAPAKKDRNKALSDGASSDSGSKTAIAQPGFPVVGRDQDVSLEVDTVQKQGGSLLLNVKMRNEGKQNVRFLYSFLNITDQRGRALSATAEGLPEELPPASGPFSGTVSVPMSLLDGADKLSMTLTDYPEQKLQLKLSSIPITR</sequence>
<evidence type="ECO:0000313" key="3">
    <source>
        <dbReference type="Proteomes" id="UP001464891"/>
    </source>
</evidence>
<evidence type="ECO:0000313" key="2">
    <source>
        <dbReference type="EMBL" id="MEP0816488.1"/>
    </source>
</evidence>
<accession>A0ABV0J5E3</accession>
<evidence type="ECO:0008006" key="4">
    <source>
        <dbReference type="Google" id="ProtNLM"/>
    </source>
</evidence>
<dbReference type="Proteomes" id="UP001464891">
    <property type="component" value="Unassembled WGS sequence"/>
</dbReference>
<gene>
    <name evidence="2" type="ORF">NC998_05195</name>
</gene>
<dbReference type="RefSeq" id="WP_190433871.1">
    <property type="nucleotide sequence ID" value="NZ_JAMPKM010000002.1"/>
</dbReference>
<feature type="compositionally biased region" description="Low complexity" evidence="1">
    <location>
        <begin position="99"/>
        <end position="110"/>
    </location>
</feature>
<protein>
    <recommendedName>
        <fullName evidence="4">DUF4352 domain-containing protein</fullName>
    </recommendedName>
</protein>
<organism evidence="2 3">
    <name type="scientific">Trichocoleus desertorum GB2-A4</name>
    <dbReference type="NCBI Taxonomy" id="2933944"/>
    <lineage>
        <taxon>Bacteria</taxon>
        <taxon>Bacillati</taxon>
        <taxon>Cyanobacteriota</taxon>
        <taxon>Cyanophyceae</taxon>
        <taxon>Leptolyngbyales</taxon>
        <taxon>Trichocoleusaceae</taxon>
        <taxon>Trichocoleus</taxon>
    </lineage>
</organism>
<reference evidence="2 3" key="1">
    <citation type="submission" date="2022-04" db="EMBL/GenBank/DDBJ databases">
        <title>Positive selection, recombination, and allopatry shape intraspecific diversity of widespread and dominant cyanobacteria.</title>
        <authorList>
            <person name="Wei J."/>
            <person name="Shu W."/>
            <person name="Hu C."/>
        </authorList>
    </citation>
    <scope>NUCLEOTIDE SEQUENCE [LARGE SCALE GENOMIC DNA]</scope>
    <source>
        <strain evidence="2 3">GB2-A4</strain>
    </source>
</reference>
<comment type="caution">
    <text evidence="2">The sequence shown here is derived from an EMBL/GenBank/DDBJ whole genome shotgun (WGS) entry which is preliminary data.</text>
</comment>
<dbReference type="EMBL" id="JAMPKM010000002">
    <property type="protein sequence ID" value="MEP0816488.1"/>
    <property type="molecule type" value="Genomic_DNA"/>
</dbReference>
<keyword evidence="3" id="KW-1185">Reference proteome</keyword>